<dbReference type="EMBL" id="JAPMOU010000125">
    <property type="protein sequence ID" value="MDE1466037.1"/>
    <property type="molecule type" value="Genomic_DNA"/>
</dbReference>
<dbReference type="Proteomes" id="UP001528823">
    <property type="component" value="Unassembled WGS sequence"/>
</dbReference>
<organism evidence="1 2">
    <name type="scientific">Spartinivicinus poritis</name>
    <dbReference type="NCBI Taxonomy" id="2994640"/>
    <lineage>
        <taxon>Bacteria</taxon>
        <taxon>Pseudomonadati</taxon>
        <taxon>Pseudomonadota</taxon>
        <taxon>Gammaproteobacteria</taxon>
        <taxon>Oceanospirillales</taxon>
        <taxon>Zooshikellaceae</taxon>
        <taxon>Spartinivicinus</taxon>
    </lineage>
</organism>
<proteinExistence type="predicted"/>
<name>A0ABT5UIB3_9GAMM</name>
<sequence>MTSLRDVVSPPCNPRSSHAFIDGQRFIAILRGKLTHLEPIGCEQSSPYWVHAPCPL</sequence>
<gene>
    <name evidence="1" type="ORF">ORQ98_29200</name>
</gene>
<protein>
    <submittedName>
        <fullName evidence="1">Uncharacterized protein</fullName>
    </submittedName>
</protein>
<reference evidence="1 2" key="1">
    <citation type="submission" date="2022-11" db="EMBL/GenBank/DDBJ databases">
        <title>Spartinivicinus poritis sp. nov., isolated from scleractinian coral Porites lutea.</title>
        <authorList>
            <person name="Zhang G."/>
            <person name="Cai L."/>
            <person name="Wei Q."/>
        </authorList>
    </citation>
    <scope>NUCLEOTIDE SEQUENCE [LARGE SCALE GENOMIC DNA]</scope>
    <source>
        <strain evidence="1 2">A2-2</strain>
    </source>
</reference>
<keyword evidence="2" id="KW-1185">Reference proteome</keyword>
<evidence type="ECO:0000313" key="1">
    <source>
        <dbReference type="EMBL" id="MDE1466037.1"/>
    </source>
</evidence>
<accession>A0ABT5UIB3</accession>
<evidence type="ECO:0000313" key="2">
    <source>
        <dbReference type="Proteomes" id="UP001528823"/>
    </source>
</evidence>
<comment type="caution">
    <text evidence="1">The sequence shown here is derived from an EMBL/GenBank/DDBJ whole genome shotgun (WGS) entry which is preliminary data.</text>
</comment>